<comment type="caution">
    <text evidence="4">The sequence shown here is derived from an EMBL/GenBank/DDBJ whole genome shotgun (WGS) entry which is preliminary data.</text>
</comment>
<evidence type="ECO:0000259" key="3">
    <source>
        <dbReference type="Pfam" id="PF02826"/>
    </source>
</evidence>
<dbReference type="Proteomes" id="UP000601789">
    <property type="component" value="Unassembled WGS sequence"/>
</dbReference>
<dbReference type="Pfam" id="PF02826">
    <property type="entry name" value="2-Hacid_dh_C"/>
    <property type="match status" value="1"/>
</dbReference>
<sequence length="316" mass="34444">MSTSARSRVLISVTGWDPSDWVRLMSAEHDVVLEPEGSADPSIDYAVVWKHPQGILKSLPNLKAIFSLGAGVDHIMTDTDLPDVPIARVVADNLTRHMVEYVTWRVMDHHRQGSTYRAQQAKKVWSEPSQPTTDEVNVGIMGLGELGRAAASALLTLGFNVTGWARSPKNIEGVTCYAGNEGLADFLAATDILVVLLPHTPATEGMINYELLRGLRRDNALGGASLINGGRGKLQNEADILRALDDGTLKEASLDVFQVEPLPQTSGLWEHPRVFITPHAAATSDPAHLAPLILEQIKRFERGEPLNHLVDMQAGY</sequence>
<dbReference type="PANTHER" id="PTHR43333:SF1">
    <property type="entry name" value="D-ISOMER SPECIFIC 2-HYDROXYACID DEHYDROGENASE NAD-BINDING DOMAIN-CONTAINING PROTEIN"/>
    <property type="match status" value="1"/>
</dbReference>
<evidence type="ECO:0000256" key="1">
    <source>
        <dbReference type="ARBA" id="ARBA00023002"/>
    </source>
</evidence>
<keyword evidence="1" id="KW-0560">Oxidoreductase</keyword>
<keyword evidence="2" id="KW-0520">NAD</keyword>
<dbReference type="InterPro" id="IPR036291">
    <property type="entry name" value="NAD(P)-bd_dom_sf"/>
</dbReference>
<dbReference type="Gene3D" id="3.40.50.720">
    <property type="entry name" value="NAD(P)-binding Rossmann-like Domain"/>
    <property type="match status" value="2"/>
</dbReference>
<dbReference type="SUPFAM" id="SSF52283">
    <property type="entry name" value="Formate/glycerate dehydrogenase catalytic domain-like"/>
    <property type="match status" value="1"/>
</dbReference>
<evidence type="ECO:0000313" key="5">
    <source>
        <dbReference type="Proteomes" id="UP000601789"/>
    </source>
</evidence>
<dbReference type="InterPro" id="IPR006140">
    <property type="entry name" value="D-isomer_DH_NAD-bd"/>
</dbReference>
<evidence type="ECO:0000313" key="4">
    <source>
        <dbReference type="EMBL" id="MBI1622648.1"/>
    </source>
</evidence>
<name>A0ABS0SH76_9HYPH</name>
<accession>A0ABS0SH76</accession>
<protein>
    <submittedName>
        <fullName evidence="4">Glyoxylate/hydroxypyruvate reductase A</fullName>
    </submittedName>
</protein>
<dbReference type="EMBL" id="JADGMQ010000020">
    <property type="protein sequence ID" value="MBI1622648.1"/>
    <property type="molecule type" value="Genomic_DNA"/>
</dbReference>
<gene>
    <name evidence="4" type="ORF">IOD40_18490</name>
</gene>
<organism evidence="4 5">
    <name type="scientific">Aquamicrobium zhengzhouense</name>
    <dbReference type="NCBI Taxonomy" id="2781738"/>
    <lineage>
        <taxon>Bacteria</taxon>
        <taxon>Pseudomonadati</taxon>
        <taxon>Pseudomonadota</taxon>
        <taxon>Alphaproteobacteria</taxon>
        <taxon>Hyphomicrobiales</taxon>
        <taxon>Phyllobacteriaceae</taxon>
        <taxon>Aquamicrobium</taxon>
    </lineage>
</organism>
<keyword evidence="5" id="KW-1185">Reference proteome</keyword>
<dbReference type="CDD" id="cd12164">
    <property type="entry name" value="GDH_like_2"/>
    <property type="match status" value="1"/>
</dbReference>
<dbReference type="PANTHER" id="PTHR43333">
    <property type="entry name" value="2-HACID_DH_C DOMAIN-CONTAINING PROTEIN"/>
    <property type="match status" value="1"/>
</dbReference>
<dbReference type="SUPFAM" id="SSF51735">
    <property type="entry name" value="NAD(P)-binding Rossmann-fold domains"/>
    <property type="match status" value="1"/>
</dbReference>
<reference evidence="4 5" key="1">
    <citation type="submission" date="2020-10" db="EMBL/GenBank/DDBJ databases">
        <title>Aquamicrobium zhengzhouensis sp. nov., a exopolysaccharide producing bacterium isolated from farmland soil.</title>
        <authorList>
            <person name="Wang X."/>
        </authorList>
    </citation>
    <scope>NUCLEOTIDE SEQUENCE [LARGE SCALE GENOMIC DNA]</scope>
    <source>
        <strain evidence="5">cd-1</strain>
    </source>
</reference>
<evidence type="ECO:0000256" key="2">
    <source>
        <dbReference type="ARBA" id="ARBA00023027"/>
    </source>
</evidence>
<proteinExistence type="predicted"/>
<dbReference type="RefSeq" id="WP_198478183.1">
    <property type="nucleotide sequence ID" value="NZ_JADGMQ010000020.1"/>
</dbReference>
<feature type="domain" description="D-isomer specific 2-hydroxyacid dehydrogenase NAD-binding" evidence="3">
    <location>
        <begin position="106"/>
        <end position="281"/>
    </location>
</feature>